<dbReference type="InterPro" id="IPR003591">
    <property type="entry name" value="Leu-rich_rpt_typical-subtyp"/>
</dbReference>
<keyword evidence="5" id="KW-1185">Reference proteome</keyword>
<reference evidence="4 5" key="1">
    <citation type="submission" date="2016-08" db="EMBL/GenBank/DDBJ databases">
        <title>Genomes of anaerobic fungi encode conserved fungal cellulosomes for biomass hydrolysis.</title>
        <authorList>
            <consortium name="DOE Joint Genome Institute"/>
            <person name="Haitjema C.H."/>
            <person name="Gilmore S.P."/>
            <person name="Henske J.K."/>
            <person name="Solomon K.V."/>
            <person name="De Groot R."/>
            <person name="Kuo A."/>
            <person name="Mondo S.J."/>
            <person name="Salamov A.A."/>
            <person name="Labutti K."/>
            <person name="Zhao Z."/>
            <person name="Chiniquy J."/>
            <person name="Barry K."/>
            <person name="Brewer H.M."/>
            <person name="Purvine S.O."/>
            <person name="Wright A.T."/>
            <person name="Boxma B."/>
            <person name="Van Alen T."/>
            <person name="Hackstein J.H."/>
            <person name="Baker S.E."/>
            <person name="Grigoriev I.V."/>
            <person name="O'Malley M.A."/>
        </authorList>
    </citation>
    <scope>NUCLEOTIDE SEQUENCE [LARGE SCALE GENOMIC DNA]</scope>
    <source>
        <strain evidence="5">finn</strain>
    </source>
</reference>
<dbReference type="GO" id="GO:0005737">
    <property type="term" value="C:cytoplasm"/>
    <property type="evidence" value="ECO:0007669"/>
    <property type="project" value="TreeGrafter"/>
</dbReference>
<feature type="region of interest" description="Disordered" evidence="3">
    <location>
        <begin position="813"/>
        <end position="839"/>
    </location>
</feature>
<dbReference type="Gene3D" id="3.80.10.10">
    <property type="entry name" value="Ribonuclease Inhibitor"/>
    <property type="match status" value="1"/>
</dbReference>
<feature type="region of interest" description="Disordered" evidence="3">
    <location>
        <begin position="632"/>
        <end position="667"/>
    </location>
</feature>
<accession>A0A1Y1V718</accession>
<keyword evidence="1" id="KW-0433">Leucine-rich repeat</keyword>
<protein>
    <submittedName>
        <fullName evidence="4">L domain-like protein</fullName>
    </submittedName>
</protein>
<dbReference type="STRING" id="1754191.A0A1Y1V718"/>
<dbReference type="SMART" id="SM00369">
    <property type="entry name" value="LRR_TYP"/>
    <property type="match status" value="7"/>
</dbReference>
<dbReference type="PANTHER" id="PTHR48051:SF45">
    <property type="entry name" value="LEUCINE-RICH REPEAT PROTEIN SHOC-2-LIKE"/>
    <property type="match status" value="1"/>
</dbReference>
<dbReference type="Pfam" id="PF13855">
    <property type="entry name" value="LRR_8"/>
    <property type="match status" value="1"/>
</dbReference>
<dbReference type="PROSITE" id="PS51450">
    <property type="entry name" value="LRR"/>
    <property type="match status" value="5"/>
</dbReference>
<feature type="compositionally biased region" description="Low complexity" evidence="3">
    <location>
        <begin position="632"/>
        <end position="641"/>
    </location>
</feature>
<evidence type="ECO:0000313" key="5">
    <source>
        <dbReference type="Proteomes" id="UP000193719"/>
    </source>
</evidence>
<feature type="compositionally biased region" description="Polar residues" evidence="3">
    <location>
        <begin position="778"/>
        <end position="797"/>
    </location>
</feature>
<name>A0A1Y1V718_9FUNG</name>
<feature type="region of interest" description="Disordered" evidence="3">
    <location>
        <begin position="715"/>
        <end position="742"/>
    </location>
</feature>
<feature type="compositionally biased region" description="Low complexity" evidence="3">
    <location>
        <begin position="717"/>
        <end position="730"/>
    </location>
</feature>
<dbReference type="SUPFAM" id="SSF52058">
    <property type="entry name" value="L domain-like"/>
    <property type="match status" value="1"/>
</dbReference>
<dbReference type="OrthoDB" id="2157847at2759"/>
<feature type="compositionally biased region" description="Low complexity" evidence="3">
    <location>
        <begin position="92"/>
        <end position="109"/>
    </location>
</feature>
<comment type="caution">
    <text evidence="4">The sequence shown here is derived from an EMBL/GenBank/DDBJ whole genome shotgun (WGS) entry which is preliminary data.</text>
</comment>
<feature type="region of interest" description="Disordered" evidence="3">
    <location>
        <begin position="85"/>
        <end position="145"/>
    </location>
</feature>
<organism evidence="4 5">
    <name type="scientific">Piromyces finnis</name>
    <dbReference type="NCBI Taxonomy" id="1754191"/>
    <lineage>
        <taxon>Eukaryota</taxon>
        <taxon>Fungi</taxon>
        <taxon>Fungi incertae sedis</taxon>
        <taxon>Chytridiomycota</taxon>
        <taxon>Chytridiomycota incertae sedis</taxon>
        <taxon>Neocallimastigomycetes</taxon>
        <taxon>Neocallimastigales</taxon>
        <taxon>Neocallimastigaceae</taxon>
        <taxon>Piromyces</taxon>
    </lineage>
</organism>
<feature type="compositionally biased region" description="Basic and acidic residues" evidence="3">
    <location>
        <begin position="655"/>
        <end position="667"/>
    </location>
</feature>
<reference evidence="4 5" key="2">
    <citation type="submission" date="2016-08" db="EMBL/GenBank/DDBJ databases">
        <title>Pervasive Adenine N6-methylation of Active Genes in Fungi.</title>
        <authorList>
            <consortium name="DOE Joint Genome Institute"/>
            <person name="Mondo S.J."/>
            <person name="Dannebaum R.O."/>
            <person name="Kuo R.C."/>
            <person name="Labutti K."/>
            <person name="Haridas S."/>
            <person name="Kuo A."/>
            <person name="Salamov A."/>
            <person name="Ahrendt S.R."/>
            <person name="Lipzen A."/>
            <person name="Sullivan W."/>
            <person name="Andreopoulos W.B."/>
            <person name="Clum A."/>
            <person name="Lindquist E."/>
            <person name="Daum C."/>
            <person name="Ramamoorthy G.K."/>
            <person name="Gryganskyi A."/>
            <person name="Culley D."/>
            <person name="Magnuson J.K."/>
            <person name="James T.Y."/>
            <person name="O'Malley M.A."/>
            <person name="Stajich J.E."/>
            <person name="Spatafora J.W."/>
            <person name="Visel A."/>
            <person name="Grigoriev I.V."/>
        </authorList>
    </citation>
    <scope>NUCLEOTIDE SEQUENCE [LARGE SCALE GENOMIC DNA]</scope>
    <source>
        <strain evidence="5">finn</strain>
    </source>
</reference>
<dbReference type="EMBL" id="MCFH01000026">
    <property type="protein sequence ID" value="ORX48645.1"/>
    <property type="molecule type" value="Genomic_DNA"/>
</dbReference>
<dbReference type="InterPro" id="IPR032675">
    <property type="entry name" value="LRR_dom_sf"/>
</dbReference>
<evidence type="ECO:0000256" key="3">
    <source>
        <dbReference type="SAM" id="MobiDB-lite"/>
    </source>
</evidence>
<dbReference type="SMART" id="SM00364">
    <property type="entry name" value="LRR_BAC"/>
    <property type="match status" value="8"/>
</dbReference>
<feature type="region of interest" description="Disordered" evidence="3">
    <location>
        <begin position="778"/>
        <end position="800"/>
    </location>
</feature>
<dbReference type="AlphaFoldDB" id="A0A1Y1V718"/>
<keyword evidence="2" id="KW-0677">Repeat</keyword>
<proteinExistence type="predicted"/>
<evidence type="ECO:0000256" key="2">
    <source>
        <dbReference type="ARBA" id="ARBA00022737"/>
    </source>
</evidence>
<sequence length="855" mass="98366">MSVSNIYSANPIEETESQSTKLLDTDSTHQDALTVKPLIQRNSQDDVRTLLNPVLIENKDDNEFSKFDEDDKLNEEQEQINEILQKERPVKTNSSSSLNTLDNAANNANQETEVSIEKDTNKNDDNDENSVTDNNNNQSSVIDEEDVNYRINQLRTVRKSLTETEIPTLNRKISFNSSSNIRNIDGKDVVVDRKYRNINCIKEDNIENVFIKEFNSTRLRGPHNINGSMELFISKHKNNKNGNSKYEIENTSFINVSRKKLEHLMFTSENNLDVRRIDASYNLIQELPRNIGIFDRLVELNISNNKLKTIPLEIGYLKELNILNLNNNEIESLPFQIGGLINLKFMYASDNKLQTFPREICRLKNLEGLYATNNKINRLPVEFIRLQKLKVLDLCNNLLFCFKFKISFLRNLEKLYLSNNQFPKLPNEITEMSNLCELYMDNNRIFTIPDEINKMKRLKILRLNNNKIQKFPDTLCENKKLRILRLQNNLIKSIPEKIYRMKNLREFNIDHNMIVDVPDTIALLPRLKKISYEGNYFSPDEIEEKVFAIGSLESANHENVERYCYRTVRKSFVQNAIENIQLKCKNAAPKNEIIVPESTKEVPIQELLDTPLETITEQMAPSIPVMIPEQANNNNNNNSNSTLIPIGGTSENTVQEEKKNQEEKPKEATDLIEPMTSSNDIKSNQIEVCQEEAIKNLEPDTNAIVDNAENPIKKEVNNLNATENNDNDATLGDDESKSQDMKSQESIKLKLIDVVLPEDLTGSQSNFIFTYEESLRGSQPSLSDVRGSQSQLSLNKKNTPDSLEKTLFKMKYDTKPSKLSEKPMVIDNSEDEKNDKKEDYVIERIPLKKGDDDTK</sequence>
<evidence type="ECO:0000313" key="4">
    <source>
        <dbReference type="EMBL" id="ORX48645.1"/>
    </source>
</evidence>
<evidence type="ECO:0000256" key="1">
    <source>
        <dbReference type="ARBA" id="ARBA00022614"/>
    </source>
</evidence>
<dbReference type="Pfam" id="PF00560">
    <property type="entry name" value="LRR_1"/>
    <property type="match status" value="2"/>
</dbReference>
<dbReference type="InterPro" id="IPR001611">
    <property type="entry name" value="Leu-rich_rpt"/>
</dbReference>
<feature type="region of interest" description="Disordered" evidence="3">
    <location>
        <begin position="1"/>
        <end position="28"/>
    </location>
</feature>
<dbReference type="Proteomes" id="UP000193719">
    <property type="component" value="Unassembled WGS sequence"/>
</dbReference>
<dbReference type="PANTHER" id="PTHR48051">
    <property type="match status" value="1"/>
</dbReference>
<gene>
    <name evidence="4" type="ORF">BCR36DRAFT_404964</name>
</gene>
<dbReference type="InterPro" id="IPR050216">
    <property type="entry name" value="LRR_domain-containing"/>
</dbReference>
<feature type="compositionally biased region" description="Basic and acidic residues" evidence="3">
    <location>
        <begin position="115"/>
        <end position="124"/>
    </location>
</feature>